<proteinExistence type="predicted"/>
<dbReference type="Proteomes" id="UP000505355">
    <property type="component" value="Chromosome"/>
</dbReference>
<sequence>MIFAFGCTEFDHKVHNIITKQSVLVPSKHQNKISEGLVDGCYGIVAINEKQSFKDTFSFNLYNIDKTLWKRIIFSADSNSVPHVVPYALKCENFVMMFRCTAVGDGFYKVITDENKKTEKLISVREKFLVFEKWPQHILKHAFAVDFSTSYNPLRSDTTGGAKRLRFNNNQNFHPVEIKGYWLKVKDDNEKGGWVRWRNEKGELLVTVFYLC</sequence>
<dbReference type="RefSeq" id="WP_173416465.1">
    <property type="nucleotide sequence ID" value="NZ_CP054139.1"/>
</dbReference>
<dbReference type="EMBL" id="CP054139">
    <property type="protein sequence ID" value="QKJ31807.1"/>
    <property type="molecule type" value="Genomic_DNA"/>
</dbReference>
<protein>
    <submittedName>
        <fullName evidence="1">Uncharacterized protein</fullName>
    </submittedName>
</protein>
<dbReference type="AlphaFoldDB" id="A0A7D4Q5P0"/>
<evidence type="ECO:0000313" key="2">
    <source>
        <dbReference type="Proteomes" id="UP000505355"/>
    </source>
</evidence>
<keyword evidence="2" id="KW-1185">Reference proteome</keyword>
<evidence type="ECO:0000313" key="1">
    <source>
        <dbReference type="EMBL" id="QKJ31807.1"/>
    </source>
</evidence>
<accession>A0A7D4Q5P0</accession>
<name>A0A7D4Q5P0_9SPHI</name>
<gene>
    <name evidence="1" type="ORF">HQ865_19225</name>
</gene>
<dbReference type="KEGG" id="mmab:HQ865_19225"/>
<organism evidence="1 2">
    <name type="scientific">Mucilaginibacter mali</name>
    <dbReference type="NCBI Taxonomy" id="2740462"/>
    <lineage>
        <taxon>Bacteria</taxon>
        <taxon>Pseudomonadati</taxon>
        <taxon>Bacteroidota</taxon>
        <taxon>Sphingobacteriia</taxon>
        <taxon>Sphingobacteriales</taxon>
        <taxon>Sphingobacteriaceae</taxon>
        <taxon>Mucilaginibacter</taxon>
    </lineage>
</organism>
<reference evidence="1 2" key="1">
    <citation type="submission" date="2020-05" db="EMBL/GenBank/DDBJ databases">
        <title>Mucilaginibacter mali sp. nov.</title>
        <authorList>
            <person name="Kim H.S."/>
            <person name="Lee K.C."/>
            <person name="Suh M.K."/>
            <person name="Kim J.-S."/>
            <person name="Han K.-I."/>
            <person name="Eom M.K."/>
            <person name="Shin Y.K."/>
            <person name="Lee J.-S."/>
        </authorList>
    </citation>
    <scope>NUCLEOTIDE SEQUENCE [LARGE SCALE GENOMIC DNA]</scope>
    <source>
        <strain evidence="1 2">G2-14</strain>
    </source>
</reference>